<organism evidence="3 4">
    <name type="scientific">Yinghuangia soli</name>
    <dbReference type="NCBI Taxonomy" id="2908204"/>
    <lineage>
        <taxon>Bacteria</taxon>
        <taxon>Bacillati</taxon>
        <taxon>Actinomycetota</taxon>
        <taxon>Actinomycetes</taxon>
        <taxon>Kitasatosporales</taxon>
        <taxon>Streptomycetaceae</taxon>
        <taxon>Yinghuangia</taxon>
    </lineage>
</organism>
<protein>
    <submittedName>
        <fullName evidence="3">Uncharacterized protein</fullName>
    </submittedName>
</protein>
<evidence type="ECO:0000256" key="1">
    <source>
        <dbReference type="SAM" id="MobiDB-lite"/>
    </source>
</evidence>
<evidence type="ECO:0000313" key="4">
    <source>
        <dbReference type="Proteomes" id="UP001165378"/>
    </source>
</evidence>
<evidence type="ECO:0000313" key="3">
    <source>
        <dbReference type="EMBL" id="MCF2528756.1"/>
    </source>
</evidence>
<keyword evidence="2" id="KW-0472">Membrane</keyword>
<dbReference type="Proteomes" id="UP001165378">
    <property type="component" value="Unassembled WGS sequence"/>
</dbReference>
<feature type="compositionally biased region" description="Basic and acidic residues" evidence="1">
    <location>
        <begin position="1"/>
        <end position="10"/>
    </location>
</feature>
<gene>
    <name evidence="3" type="ORF">LZ495_16255</name>
</gene>
<feature type="transmembrane region" description="Helical" evidence="2">
    <location>
        <begin position="256"/>
        <end position="275"/>
    </location>
</feature>
<proteinExistence type="predicted"/>
<evidence type="ECO:0000256" key="2">
    <source>
        <dbReference type="SAM" id="Phobius"/>
    </source>
</evidence>
<keyword evidence="2" id="KW-1133">Transmembrane helix</keyword>
<dbReference type="RefSeq" id="WP_235052924.1">
    <property type="nucleotide sequence ID" value="NZ_JAKFHA010000008.1"/>
</dbReference>
<name>A0AA41Q0Y0_9ACTN</name>
<comment type="caution">
    <text evidence="3">The sequence shown here is derived from an EMBL/GenBank/DDBJ whole genome shotgun (WGS) entry which is preliminary data.</text>
</comment>
<keyword evidence="2" id="KW-0812">Transmembrane</keyword>
<feature type="region of interest" description="Disordered" evidence="1">
    <location>
        <begin position="1"/>
        <end position="30"/>
    </location>
</feature>
<accession>A0AA41Q0Y0</accession>
<dbReference type="AlphaFoldDB" id="A0AA41Q0Y0"/>
<reference evidence="3" key="1">
    <citation type="submission" date="2022-01" db="EMBL/GenBank/DDBJ databases">
        <title>Genome-Based Taxonomic Classification of the Phylum Actinobacteria.</title>
        <authorList>
            <person name="Gao Y."/>
        </authorList>
    </citation>
    <scope>NUCLEOTIDE SEQUENCE</scope>
    <source>
        <strain evidence="3">KLBMP 8922</strain>
    </source>
</reference>
<feature type="transmembrane region" description="Helical" evidence="2">
    <location>
        <begin position="191"/>
        <end position="210"/>
    </location>
</feature>
<keyword evidence="4" id="KW-1185">Reference proteome</keyword>
<dbReference type="EMBL" id="JAKFHA010000008">
    <property type="protein sequence ID" value="MCF2528756.1"/>
    <property type="molecule type" value="Genomic_DNA"/>
</dbReference>
<feature type="transmembrane region" description="Helical" evidence="2">
    <location>
        <begin position="314"/>
        <end position="336"/>
    </location>
</feature>
<feature type="transmembrane region" description="Helical" evidence="2">
    <location>
        <begin position="287"/>
        <end position="308"/>
    </location>
</feature>
<sequence>MTDDHEHDVGTDDPPEPNPRSSRNERGPWEQKEALCARITELRAMLDAVELLARNNPDRRPVASGYAMRAAEELDMATQVLSHDKHPALRRAAHLAVAQSHVDAAMNLMVWLAPADDVEAMLPHMTALVEEHLPETDQRRREMADIVKEVKETHEISPVQRYFLAETVGLARRLLQKETLRVRSFVRIVKFVSFALAVVAGLVLFFGMTWPETVPLCFAPEANSSYEVVCPTNNAAPQEQRPDTQEIAAVARTADYLVVALAGLVAASVSAAAALRHIRGTALPYDVPVALAVLKLPTGALTATLGLLLMRGGFVPGLTALDSSAQIIAWAIIFGYSQQLFTRFVDQQGQAVLNAVKGSAEPAARAPESAKA</sequence>